<dbReference type="Proteomes" id="UP000068164">
    <property type="component" value="Unassembled WGS sequence"/>
</dbReference>
<dbReference type="InterPro" id="IPR036704">
    <property type="entry name" value="RraA/RraA-like_sf"/>
</dbReference>
<dbReference type="EMBL" id="LNCD01000138">
    <property type="protein sequence ID" value="KWV41861.1"/>
    <property type="molecule type" value="Genomic_DNA"/>
</dbReference>
<keyword evidence="7" id="KW-1185">Reference proteome</keyword>
<name>A0A109J3V3_9HYPH</name>
<dbReference type="GO" id="GO:0008168">
    <property type="term" value="F:methyltransferase activity"/>
    <property type="evidence" value="ECO:0007669"/>
    <property type="project" value="UniProtKB-KW"/>
</dbReference>
<evidence type="ECO:0000313" key="7">
    <source>
        <dbReference type="Proteomes" id="UP000068164"/>
    </source>
</evidence>
<dbReference type="GO" id="GO:0046872">
    <property type="term" value="F:metal ion binding"/>
    <property type="evidence" value="ECO:0007669"/>
    <property type="project" value="UniProtKB-KW"/>
</dbReference>
<evidence type="ECO:0000313" key="6">
    <source>
        <dbReference type="EMBL" id="KWV41861.1"/>
    </source>
</evidence>
<keyword evidence="5" id="KW-0479">Metal-binding</keyword>
<dbReference type="GO" id="GO:0032259">
    <property type="term" value="P:methylation"/>
    <property type="evidence" value="ECO:0007669"/>
    <property type="project" value="UniProtKB-KW"/>
</dbReference>
<feature type="binding site" evidence="5">
    <location>
        <position position="118"/>
    </location>
    <ligand>
        <name>Mg(2+)</name>
        <dbReference type="ChEBI" id="CHEBI:18420"/>
    </ligand>
</feature>
<feature type="binding site" evidence="5">
    <location>
        <begin position="95"/>
        <end position="98"/>
    </location>
    <ligand>
        <name>substrate</name>
    </ligand>
</feature>
<dbReference type="PANTHER" id="PTHR33254:SF4">
    <property type="entry name" value="4-HYDROXY-4-METHYL-2-OXOGLUTARATE ALDOLASE 3-RELATED"/>
    <property type="match status" value="1"/>
</dbReference>
<evidence type="ECO:0000256" key="1">
    <source>
        <dbReference type="ARBA" id="ARBA00001968"/>
    </source>
</evidence>
<evidence type="ECO:0000256" key="4">
    <source>
        <dbReference type="ARBA" id="ARBA00030169"/>
    </source>
</evidence>
<evidence type="ECO:0000256" key="5">
    <source>
        <dbReference type="PIRSR" id="PIRSR605493-1"/>
    </source>
</evidence>
<dbReference type="AlphaFoldDB" id="A0A109J3V3"/>
<evidence type="ECO:0000256" key="2">
    <source>
        <dbReference type="ARBA" id="ARBA00016549"/>
    </source>
</evidence>
<reference evidence="6 7" key="1">
    <citation type="submission" date="2015-11" db="EMBL/GenBank/DDBJ databases">
        <title>Draft Genome Sequence of the Strain BR 10423 (Rhizobium sp.) isolated from nodules of Mimosa pudica.</title>
        <authorList>
            <person name="Barauna A.C."/>
            <person name="Zilli J.E."/>
            <person name="Simoes-Araujo J.L."/>
            <person name="Reis V.M."/>
            <person name="James E.K."/>
            <person name="Reis F.B.Jr."/>
            <person name="Rouws L.F."/>
            <person name="Passos S.R."/>
            <person name="Gois S.R."/>
        </authorList>
    </citation>
    <scope>NUCLEOTIDE SEQUENCE [LARGE SCALE GENOMIC DNA]</scope>
    <source>
        <strain evidence="6 7">BR10423</strain>
    </source>
</reference>
<dbReference type="SUPFAM" id="SSF89562">
    <property type="entry name" value="RraA-like"/>
    <property type="match status" value="1"/>
</dbReference>
<keyword evidence="6" id="KW-0808">Transferase</keyword>
<dbReference type="RefSeq" id="WP_062375089.1">
    <property type="nucleotide sequence ID" value="NZ_LNCD01000138.1"/>
</dbReference>
<keyword evidence="6" id="KW-0489">Methyltransferase</keyword>
<dbReference type="CDD" id="cd16841">
    <property type="entry name" value="RraA_family"/>
    <property type="match status" value="1"/>
</dbReference>
<comment type="caution">
    <text evidence="6">The sequence shown here is derived from an EMBL/GenBank/DDBJ whole genome shotgun (WGS) entry which is preliminary data.</text>
</comment>
<protein>
    <recommendedName>
        <fullName evidence="2">Putative 4-hydroxy-4-methyl-2-oxoglutarate aldolase</fullName>
    </recommendedName>
    <alternativeName>
        <fullName evidence="3">Regulator of ribonuclease activity homolog</fullName>
    </alternativeName>
    <alternativeName>
        <fullName evidence="4">RraA-like protein</fullName>
    </alternativeName>
</protein>
<evidence type="ECO:0000256" key="3">
    <source>
        <dbReference type="ARBA" id="ARBA00029596"/>
    </source>
</evidence>
<comment type="cofactor">
    <cofactor evidence="1">
        <name>a divalent metal cation</name>
        <dbReference type="ChEBI" id="CHEBI:60240"/>
    </cofactor>
</comment>
<dbReference type="Pfam" id="PF03737">
    <property type="entry name" value="RraA-like"/>
    <property type="match status" value="1"/>
</dbReference>
<dbReference type="PANTHER" id="PTHR33254">
    <property type="entry name" value="4-HYDROXY-4-METHYL-2-OXOGLUTARATE ALDOLASE 3-RELATED"/>
    <property type="match status" value="1"/>
</dbReference>
<keyword evidence="5" id="KW-0460">Magnesium</keyword>
<dbReference type="Gene3D" id="3.50.30.40">
    <property type="entry name" value="Ribonuclease E inhibitor RraA/RraA-like"/>
    <property type="match status" value="1"/>
</dbReference>
<comment type="cofactor">
    <cofactor evidence="5">
        <name>Mg(2+)</name>
        <dbReference type="ChEBI" id="CHEBI:18420"/>
    </cofactor>
</comment>
<organism evidence="6 7">
    <name type="scientific">Rhizobium altiplani</name>
    <dbReference type="NCBI Taxonomy" id="1864509"/>
    <lineage>
        <taxon>Bacteria</taxon>
        <taxon>Pseudomonadati</taxon>
        <taxon>Pseudomonadota</taxon>
        <taxon>Alphaproteobacteria</taxon>
        <taxon>Hyphomicrobiales</taxon>
        <taxon>Rhizobiaceae</taxon>
        <taxon>Rhizobium/Agrobacterium group</taxon>
        <taxon>Rhizobium</taxon>
    </lineage>
</organism>
<accession>A0A109J3V3</accession>
<gene>
    <name evidence="6" type="ORF">AS026_22040</name>
</gene>
<sequence>MTMFYQLMDRHPPLNPDLIELLSSVETATIGHVEHVGFVGSQVLPLFPAHAAGVAVTVAAPGRDGSIIYRAIDQLMHGDMLVISRVDGDDIACVGGGVAMAAMAKGAVGIVVDGPCTDVEEIVEVGLPVWCRGVSSKTTNRQFSIGGSLNVPVACGRTAVLPGQAVLADRSGVFVADANRMRQIAEAARQRQQRSVAVRTHLAAGRSIFEFQPETGS</sequence>
<proteinExistence type="predicted"/>
<dbReference type="InterPro" id="IPR005493">
    <property type="entry name" value="RraA/RraA-like"/>
</dbReference>
<dbReference type="OrthoDB" id="9812532at2"/>